<comment type="similarity">
    <text evidence="1">Belongs to the ANT/ATPSC lysine N-methyltransferase family.</text>
</comment>
<keyword evidence="3" id="KW-0808">Transferase</keyword>
<keyword evidence="2" id="KW-0489">Methyltransferase</keyword>
<evidence type="ECO:0000313" key="6">
    <source>
        <dbReference type="Proteomes" id="UP000019132"/>
    </source>
</evidence>
<dbReference type="InterPro" id="IPR029063">
    <property type="entry name" value="SAM-dependent_MTases_sf"/>
</dbReference>
<dbReference type="VEuPathDB" id="FungiDB:PYU1_G006104"/>
<reference evidence="5" key="3">
    <citation type="submission" date="2015-02" db="UniProtKB">
        <authorList>
            <consortium name="EnsemblProtists"/>
        </authorList>
    </citation>
    <scope>IDENTIFICATION</scope>
    <source>
        <strain evidence="5">DAOM BR144</strain>
    </source>
</reference>
<keyword evidence="4" id="KW-0949">S-adenosyl-L-methionine</keyword>
<dbReference type="OMA" id="YEEWRSH"/>
<dbReference type="InParanoid" id="K3WMC4"/>
<dbReference type="PANTHER" id="PTHR13610:SF11">
    <property type="entry name" value="METHYLTRANSFERASE DOMAIN-CONTAINING PROTEIN"/>
    <property type="match status" value="1"/>
</dbReference>
<dbReference type="EMBL" id="GL376625">
    <property type="status" value="NOT_ANNOTATED_CDS"/>
    <property type="molecule type" value="Genomic_DNA"/>
</dbReference>
<dbReference type="Pfam" id="PF01135">
    <property type="entry name" value="PCMT"/>
    <property type="match status" value="1"/>
</dbReference>
<evidence type="ECO:0000256" key="2">
    <source>
        <dbReference type="ARBA" id="ARBA00022603"/>
    </source>
</evidence>
<evidence type="ECO:0000256" key="1">
    <source>
        <dbReference type="ARBA" id="ARBA00010633"/>
    </source>
</evidence>
<dbReference type="InterPro" id="IPR026170">
    <property type="entry name" value="FAM173A/B"/>
</dbReference>
<dbReference type="CDD" id="cd02440">
    <property type="entry name" value="AdoMet_MTases"/>
    <property type="match status" value="1"/>
</dbReference>
<sequence length="190" mass="21608">MGCADVDAITRFQAIFRGKRCREMHVDRVRKGLPWSPFVPAKMEAVERMLQLAALRPGETLLDIGSGDGRVVMCAATLCPSLKQAIGVEIDATLVALSRRRITDKQLESRAVVVHDDWMNLRMNDVDVATLFFLPHRDIAAILKRKLRPGTRVITYVFQIKEWEPQRMESTVPFMTDHGESLIYLYRVPA</sequence>
<reference evidence="6" key="2">
    <citation type="submission" date="2010-04" db="EMBL/GenBank/DDBJ databases">
        <authorList>
            <person name="Buell R."/>
            <person name="Hamilton J."/>
            <person name="Hostetler J."/>
        </authorList>
    </citation>
    <scope>NUCLEOTIDE SEQUENCE [LARGE SCALE GENOMIC DNA]</scope>
    <source>
        <strain evidence="6">DAOM:BR144</strain>
    </source>
</reference>
<accession>K3WMC4</accession>
<dbReference type="EnsemblProtists" id="PYU1_T006116">
    <property type="protein sequence ID" value="PYU1_T006116"/>
    <property type="gene ID" value="PYU1_G006104"/>
</dbReference>
<dbReference type="Proteomes" id="UP000019132">
    <property type="component" value="Unassembled WGS sequence"/>
</dbReference>
<evidence type="ECO:0008006" key="7">
    <source>
        <dbReference type="Google" id="ProtNLM"/>
    </source>
</evidence>
<keyword evidence="6" id="KW-1185">Reference proteome</keyword>
<dbReference type="STRING" id="431595.K3WMC4"/>
<evidence type="ECO:0000256" key="4">
    <source>
        <dbReference type="ARBA" id="ARBA00022691"/>
    </source>
</evidence>
<dbReference type="AlphaFoldDB" id="K3WMC4"/>
<evidence type="ECO:0000313" key="5">
    <source>
        <dbReference type="EnsemblProtists" id="PYU1_T006116"/>
    </source>
</evidence>
<dbReference type="GO" id="GO:0005739">
    <property type="term" value="C:mitochondrion"/>
    <property type="evidence" value="ECO:0007669"/>
    <property type="project" value="TreeGrafter"/>
</dbReference>
<evidence type="ECO:0000256" key="3">
    <source>
        <dbReference type="ARBA" id="ARBA00022679"/>
    </source>
</evidence>
<reference evidence="6" key="1">
    <citation type="journal article" date="2010" name="Genome Biol.">
        <title>Genome sequence of the necrotrophic plant pathogen Pythium ultimum reveals original pathogenicity mechanisms and effector repertoire.</title>
        <authorList>
            <person name="Levesque C.A."/>
            <person name="Brouwer H."/>
            <person name="Cano L."/>
            <person name="Hamilton J.P."/>
            <person name="Holt C."/>
            <person name="Huitema E."/>
            <person name="Raffaele S."/>
            <person name="Robideau G.P."/>
            <person name="Thines M."/>
            <person name="Win J."/>
            <person name="Zerillo M.M."/>
            <person name="Beakes G.W."/>
            <person name="Boore J.L."/>
            <person name="Busam D."/>
            <person name="Dumas B."/>
            <person name="Ferriera S."/>
            <person name="Fuerstenberg S.I."/>
            <person name="Gachon C.M."/>
            <person name="Gaulin E."/>
            <person name="Govers F."/>
            <person name="Grenville-Briggs L."/>
            <person name="Horner N."/>
            <person name="Hostetler J."/>
            <person name="Jiang R.H."/>
            <person name="Johnson J."/>
            <person name="Krajaejun T."/>
            <person name="Lin H."/>
            <person name="Meijer H.J."/>
            <person name="Moore B."/>
            <person name="Morris P."/>
            <person name="Phuntmart V."/>
            <person name="Puiu D."/>
            <person name="Shetty J."/>
            <person name="Stajich J.E."/>
            <person name="Tripathy S."/>
            <person name="Wawra S."/>
            <person name="van West P."/>
            <person name="Whitty B.R."/>
            <person name="Coutinho P.M."/>
            <person name="Henrissat B."/>
            <person name="Martin F."/>
            <person name="Thomas P.D."/>
            <person name="Tyler B.M."/>
            <person name="De Vries R.P."/>
            <person name="Kamoun S."/>
            <person name="Yandell M."/>
            <person name="Tisserat N."/>
            <person name="Buell C.R."/>
        </authorList>
    </citation>
    <scope>NUCLEOTIDE SEQUENCE</scope>
    <source>
        <strain evidence="6">DAOM:BR144</strain>
    </source>
</reference>
<dbReference type="PROSITE" id="PS50096">
    <property type="entry name" value="IQ"/>
    <property type="match status" value="1"/>
</dbReference>
<dbReference type="PANTHER" id="PTHR13610">
    <property type="entry name" value="METHYLTRANSFERASE DOMAIN-CONTAINING PROTEIN"/>
    <property type="match status" value="1"/>
</dbReference>
<proteinExistence type="inferred from homology"/>
<dbReference type="HOGENOM" id="CLU_068443_2_1_1"/>
<dbReference type="Gene3D" id="3.40.50.150">
    <property type="entry name" value="Vaccinia Virus protein VP39"/>
    <property type="match status" value="1"/>
</dbReference>
<dbReference type="GO" id="GO:0032259">
    <property type="term" value="P:methylation"/>
    <property type="evidence" value="ECO:0007669"/>
    <property type="project" value="UniProtKB-KW"/>
</dbReference>
<organism evidence="5 6">
    <name type="scientific">Globisporangium ultimum (strain ATCC 200006 / CBS 805.95 / DAOM BR144)</name>
    <name type="common">Pythium ultimum</name>
    <dbReference type="NCBI Taxonomy" id="431595"/>
    <lineage>
        <taxon>Eukaryota</taxon>
        <taxon>Sar</taxon>
        <taxon>Stramenopiles</taxon>
        <taxon>Oomycota</taxon>
        <taxon>Peronosporomycetes</taxon>
        <taxon>Pythiales</taxon>
        <taxon>Pythiaceae</taxon>
        <taxon>Globisporangium</taxon>
    </lineage>
</organism>
<dbReference type="SUPFAM" id="SSF53335">
    <property type="entry name" value="S-adenosyl-L-methionine-dependent methyltransferases"/>
    <property type="match status" value="1"/>
</dbReference>
<dbReference type="eggNOG" id="KOG4058">
    <property type="taxonomic scope" value="Eukaryota"/>
</dbReference>
<dbReference type="GO" id="GO:1905706">
    <property type="term" value="P:regulation of mitochondrial ATP synthesis coupled proton transport"/>
    <property type="evidence" value="ECO:0007669"/>
    <property type="project" value="TreeGrafter"/>
</dbReference>
<name>K3WMC4_GLOUD</name>
<dbReference type="GO" id="GO:0016279">
    <property type="term" value="F:protein-lysine N-methyltransferase activity"/>
    <property type="evidence" value="ECO:0007669"/>
    <property type="project" value="InterPro"/>
</dbReference>
<protein>
    <recommendedName>
        <fullName evidence="7">DOT1 domain-containing protein</fullName>
    </recommendedName>
</protein>